<dbReference type="GeneID" id="100384324"/>
<dbReference type="KEGG" id="zma:100384324"/>
<dbReference type="AlphaFoldDB" id="C0PND6"/>
<evidence type="ECO:0000313" key="1">
    <source>
        <dbReference type="EMBL" id="ACN36702.1"/>
    </source>
</evidence>
<protein>
    <submittedName>
        <fullName evidence="1">Uncharacterized protein</fullName>
    </submittedName>
</protein>
<sequence length="141" mass="15275">MAAPGRNFPPARGVVRAMELHTWPRPRRKALAALLPGSDLAQRPWPSAMEPALLQFGRSSPCTPAPSAGRRRALCTRTLRPAPALVPCSYGGRALRCRALSSLPSLNSPACILLLTRRAPGSPCAQAICWPRAKLSVRRHR</sequence>
<organism evidence="1">
    <name type="scientific">Zea mays</name>
    <name type="common">Maize</name>
    <dbReference type="NCBI Taxonomy" id="4577"/>
    <lineage>
        <taxon>Eukaryota</taxon>
        <taxon>Viridiplantae</taxon>
        <taxon>Streptophyta</taxon>
        <taxon>Embryophyta</taxon>
        <taxon>Tracheophyta</taxon>
        <taxon>Spermatophyta</taxon>
        <taxon>Magnoliopsida</taxon>
        <taxon>Liliopsida</taxon>
        <taxon>Poales</taxon>
        <taxon>Poaceae</taxon>
        <taxon>PACMAD clade</taxon>
        <taxon>Panicoideae</taxon>
        <taxon>Andropogonodae</taxon>
        <taxon>Andropogoneae</taxon>
        <taxon>Tripsacinae</taxon>
        <taxon>Zea</taxon>
    </lineage>
</organism>
<accession>C0PND6</accession>
<reference evidence="1" key="1">
    <citation type="journal article" date="2009" name="PLoS Genet.">
        <title>Sequencing, mapping, and analysis of 27,455 maize full-length cDNAs.</title>
        <authorList>
            <person name="Soderlund C."/>
            <person name="Descour A."/>
            <person name="Kudrna D."/>
            <person name="Bomhoff M."/>
            <person name="Boyd L."/>
            <person name="Currie J."/>
            <person name="Angelova A."/>
            <person name="Collura K."/>
            <person name="Wissotski M."/>
            <person name="Ashley E."/>
            <person name="Morrow D."/>
            <person name="Fernandes J."/>
            <person name="Walbot V."/>
            <person name="Yu Y."/>
        </authorList>
    </citation>
    <scope>NUCLEOTIDE SEQUENCE</scope>
    <source>
        <strain evidence="1">B73</strain>
    </source>
</reference>
<name>C0PND6_MAIZE</name>
<dbReference type="RefSeq" id="NP_001170348.1">
    <property type="nucleotide sequence ID" value="NM_001176877.1"/>
</dbReference>
<proteinExistence type="evidence at transcript level"/>
<dbReference type="EMBL" id="BT069805">
    <property type="protein sequence ID" value="ACN36702.1"/>
    <property type="molecule type" value="mRNA"/>
</dbReference>